<dbReference type="InterPro" id="IPR005325">
    <property type="entry name" value="DUF308_memb"/>
</dbReference>
<sequence>MTMRVSSILLMIGVLLALGGILALANPFAASLTVTTIVGVFFLLSGVVQAWILFRAGGVSGRFFNGFVALLSIVAGVWMLANPLAGTVSLTLILGVVFLVMGVVRLLMGLQLGQTRLRWVMLLSAAASIGIGLLVFFNIAAAASTLLGILLGFQLLSEGIGLLAFTWFIRRKGH</sequence>
<evidence type="ECO:0000256" key="1">
    <source>
        <dbReference type="SAM" id="Phobius"/>
    </source>
</evidence>
<dbReference type="Proteomes" id="UP000265848">
    <property type="component" value="Unassembled WGS sequence"/>
</dbReference>
<organism evidence="2 3">
    <name type="scientific">Pseudooceanicola sediminis</name>
    <dbReference type="NCBI Taxonomy" id="2211117"/>
    <lineage>
        <taxon>Bacteria</taxon>
        <taxon>Pseudomonadati</taxon>
        <taxon>Pseudomonadota</taxon>
        <taxon>Alphaproteobacteria</taxon>
        <taxon>Rhodobacterales</taxon>
        <taxon>Paracoccaceae</taxon>
        <taxon>Pseudooceanicola</taxon>
    </lineage>
</organism>
<dbReference type="AlphaFoldDB" id="A0A399IX41"/>
<feature type="transmembrane region" description="Helical" evidence="1">
    <location>
        <begin position="146"/>
        <end position="169"/>
    </location>
</feature>
<name>A0A399IX41_9RHOB</name>
<gene>
    <name evidence="2" type="ORF">DL237_16435</name>
</gene>
<protein>
    <recommendedName>
        <fullName evidence="4">HdeD family acid-resistance protein</fullName>
    </recommendedName>
</protein>
<keyword evidence="3" id="KW-1185">Reference proteome</keyword>
<feature type="transmembrane region" description="Helical" evidence="1">
    <location>
        <begin position="87"/>
        <end position="107"/>
    </location>
</feature>
<feature type="transmembrane region" description="Helical" evidence="1">
    <location>
        <begin position="119"/>
        <end position="140"/>
    </location>
</feature>
<dbReference type="PANTHER" id="PTHR34989">
    <property type="entry name" value="PROTEIN HDED"/>
    <property type="match status" value="1"/>
</dbReference>
<dbReference type="InterPro" id="IPR052712">
    <property type="entry name" value="Acid_resist_chaperone_HdeD"/>
</dbReference>
<evidence type="ECO:0000313" key="2">
    <source>
        <dbReference type="EMBL" id="RII37713.1"/>
    </source>
</evidence>
<evidence type="ECO:0008006" key="4">
    <source>
        <dbReference type="Google" id="ProtNLM"/>
    </source>
</evidence>
<dbReference type="PANTHER" id="PTHR34989:SF1">
    <property type="entry name" value="PROTEIN HDED"/>
    <property type="match status" value="1"/>
</dbReference>
<keyword evidence="1" id="KW-1133">Transmembrane helix</keyword>
<keyword evidence="1" id="KW-0472">Membrane</keyword>
<evidence type="ECO:0000313" key="3">
    <source>
        <dbReference type="Proteomes" id="UP000265848"/>
    </source>
</evidence>
<keyword evidence="1" id="KW-0812">Transmembrane</keyword>
<comment type="caution">
    <text evidence="2">The sequence shown here is derived from an EMBL/GenBank/DDBJ whole genome shotgun (WGS) entry which is preliminary data.</text>
</comment>
<dbReference type="EMBL" id="QWJJ01000015">
    <property type="protein sequence ID" value="RII37713.1"/>
    <property type="molecule type" value="Genomic_DNA"/>
</dbReference>
<dbReference type="Pfam" id="PF03729">
    <property type="entry name" value="DUF308"/>
    <property type="match status" value="1"/>
</dbReference>
<accession>A0A399IX41</accession>
<dbReference type="GO" id="GO:0005886">
    <property type="term" value="C:plasma membrane"/>
    <property type="evidence" value="ECO:0007669"/>
    <property type="project" value="TreeGrafter"/>
</dbReference>
<feature type="transmembrane region" description="Helical" evidence="1">
    <location>
        <begin position="33"/>
        <end position="54"/>
    </location>
</feature>
<feature type="transmembrane region" description="Helical" evidence="1">
    <location>
        <begin position="63"/>
        <end position="81"/>
    </location>
</feature>
<proteinExistence type="predicted"/>
<reference evidence="2 3" key="1">
    <citation type="submission" date="2018-08" db="EMBL/GenBank/DDBJ databases">
        <title>Pseudooceanicola sediminis CY03 in the family Rhodobacteracea.</title>
        <authorList>
            <person name="Zhang Y.-J."/>
        </authorList>
    </citation>
    <scope>NUCLEOTIDE SEQUENCE [LARGE SCALE GENOMIC DNA]</scope>
    <source>
        <strain evidence="2 3">CY03</strain>
    </source>
</reference>